<keyword evidence="4" id="KW-0433">Leucine-rich repeat</keyword>
<sequence>MGNYILKLCYALFFIFLHSASSIHGHFNSTSSTKEVKCKEREREALLRFKQGLQDDYGMLSTWRDDEKNRDCCKWNGIGCSNETGHVHMLDLHGSGTHLLIGAINLSLLIELKNIKYLDLSRNYFLGSYIPELIDSFTKLRYLNISSCEFIGRIPNQLGKLKNLQYLDLKYNEFLEGQIPHELGNLSQLKYLNIEGNNLVGEIPCELGNLAKLEYLNLGGNSLSGAIPYQLGNLAQLQFLDLGDNLLDGTIPFKIGELLMWLSSLSYLKNLNLSSFNIGHSNHWLKMVSKILPNLRELRVSECDLLDINISPLFDSFCNTSSSLTILDISSNMLTSSTFKWLFNFTSNLKELYLSNNKFVLSSLSLMNFHSLLILDLSHNKLTPIEAQDNFIFNFTTKYQKLYLRNCSLSDRNIPLPYASNSKLLSALVSLDISFNMSKSSVIFYWLFNFTTNLHRLHLSNNLLQGHIPDNFGNIMNSLSYLNLSNNELQGEIPTSFGNISTLQTLLLSNNQLCGKIPKSIGLLSMLEYLILNKNSLEGKVIESHFASLSNLIRLELSYNSLSLKFNTDWVPPFQLSRLELASCSLGPSFPRWLQTQSYLLSLNISNARIDDTVPSWFWHMSQNMYALNLSYNNLKGTIPDLPLSFTYFPILILTSNQFENSIPPFMLKAAALHLSHNKFSNLDSLLCHKNDTTNSLGILDVSNNQLKGEIPDCWNSLKSLQYLDLSNNKLWGKIPLSIGTLVNLKALVLHNNTLTEDLPSSMKNLTDLTMLDVGENKLSGSIPSWIGENLHQLAFPKCLHNFSVMAAISMSMTMSDNVSHIYHNNITGSRYDYYISLMWKGQEDVFKNPELLLKSIDLSGNNLTGEVPKEIGSLFGLVSLNLSRNNLSGEIMYDIGNLKSLEFLDLSRNRFCGEIPNSLAHIDRLSVMDLSYNNLIGEIPIGTQLQSFGAYSYEGNLDLCGKPLEKTCSKDDVPVSLVFDNEFEDEESSFYETFYMSLGLGFAVGFWGFIGPLLLSRSWRYSYIRFLNRFNW</sequence>
<dbReference type="InterPro" id="IPR013210">
    <property type="entry name" value="LRR_N_plant-typ"/>
</dbReference>
<evidence type="ECO:0000256" key="11">
    <source>
        <dbReference type="ARBA" id="ARBA00023180"/>
    </source>
</evidence>
<feature type="chain" id="PRO_5014573199" evidence="13">
    <location>
        <begin position="23"/>
        <end position="1033"/>
    </location>
</feature>
<dbReference type="PANTHER" id="PTHR48063:SF98">
    <property type="entry name" value="LRR RECEPTOR-LIKE SERINE_THREONINE-PROTEIN KINASE FLS2"/>
    <property type="match status" value="1"/>
</dbReference>
<evidence type="ECO:0000256" key="2">
    <source>
        <dbReference type="ARBA" id="ARBA00009592"/>
    </source>
</evidence>
<dbReference type="eggNOG" id="KOG0619">
    <property type="taxonomic scope" value="Eukaryota"/>
</dbReference>
<evidence type="ECO:0000256" key="10">
    <source>
        <dbReference type="ARBA" id="ARBA00023170"/>
    </source>
</evidence>
<dbReference type="AlphaFoldDB" id="G7JY75"/>
<evidence type="ECO:0000256" key="8">
    <source>
        <dbReference type="ARBA" id="ARBA00022989"/>
    </source>
</evidence>
<evidence type="ECO:0000256" key="12">
    <source>
        <dbReference type="SAM" id="Phobius"/>
    </source>
</evidence>
<dbReference type="InterPro" id="IPR001611">
    <property type="entry name" value="Leu-rich_rpt"/>
</dbReference>
<feature type="transmembrane region" description="Helical" evidence="12">
    <location>
        <begin position="995"/>
        <end position="1016"/>
    </location>
</feature>
<protein>
    <submittedName>
        <fullName evidence="16">Receptor-like protein</fullName>
    </submittedName>
</protein>
<dbReference type="InterPro" id="IPR003591">
    <property type="entry name" value="Leu-rich_rpt_typical-subtyp"/>
</dbReference>
<evidence type="ECO:0000256" key="3">
    <source>
        <dbReference type="ARBA" id="ARBA00022475"/>
    </source>
</evidence>
<keyword evidence="8 12" id="KW-1133">Transmembrane helix</keyword>
<evidence type="ECO:0000256" key="13">
    <source>
        <dbReference type="SAM" id="SignalP"/>
    </source>
</evidence>
<dbReference type="FunFam" id="3.80.10.10:FF:000111">
    <property type="entry name" value="LRR receptor-like serine/threonine-protein kinase ERECTA"/>
    <property type="match status" value="1"/>
</dbReference>
<keyword evidence="6 13" id="KW-0732">Signal</keyword>
<keyword evidence="9 12" id="KW-0472">Membrane</keyword>
<dbReference type="PaxDb" id="3880-AES97234"/>
<dbReference type="FunFam" id="3.80.10.10:FF:001347">
    <property type="entry name" value="LRR receptor-like serine/threonine-protein kinase GSO2"/>
    <property type="match status" value="1"/>
</dbReference>
<dbReference type="Proteomes" id="UP000002051">
    <property type="component" value="Chromosome 5"/>
</dbReference>
<keyword evidence="10 16" id="KW-0675">Receptor</keyword>
<keyword evidence="18" id="KW-1185">Reference proteome</keyword>
<evidence type="ECO:0000313" key="18">
    <source>
        <dbReference type="Proteomes" id="UP000002051"/>
    </source>
</evidence>
<dbReference type="Pfam" id="PF23598">
    <property type="entry name" value="LRR_14"/>
    <property type="match status" value="1"/>
</dbReference>
<keyword evidence="11" id="KW-0325">Glycoprotein</keyword>
<dbReference type="SMART" id="SM00365">
    <property type="entry name" value="LRR_SD22"/>
    <property type="match status" value="7"/>
</dbReference>
<dbReference type="FunFam" id="3.80.10.10:FF:000041">
    <property type="entry name" value="LRR receptor-like serine/threonine-protein kinase ERECTA"/>
    <property type="match status" value="1"/>
</dbReference>
<dbReference type="GO" id="GO:0005886">
    <property type="term" value="C:plasma membrane"/>
    <property type="evidence" value="ECO:0007669"/>
    <property type="project" value="UniProtKB-SubCell"/>
</dbReference>
<keyword evidence="7" id="KW-0677">Repeat</keyword>
<dbReference type="PRINTS" id="PR00019">
    <property type="entry name" value="LEURICHRPT"/>
</dbReference>
<dbReference type="InterPro" id="IPR046956">
    <property type="entry name" value="RLP23-like"/>
</dbReference>
<name>G7JY75_MEDTR</name>
<accession>G7JY75</accession>
<dbReference type="SUPFAM" id="SSF52058">
    <property type="entry name" value="L domain-like"/>
    <property type="match status" value="3"/>
</dbReference>
<comment type="similarity">
    <text evidence="2">Belongs to the RLP family.</text>
</comment>
<accession>A0A0C3XJP8</accession>
<evidence type="ECO:0000256" key="9">
    <source>
        <dbReference type="ARBA" id="ARBA00023136"/>
    </source>
</evidence>
<dbReference type="FunFam" id="3.80.10.10:FF:000275">
    <property type="entry name" value="Leucine-rich repeat receptor-like protein kinase"/>
    <property type="match status" value="1"/>
</dbReference>
<dbReference type="EMBL" id="CM001221">
    <property type="protein sequence ID" value="AES97234.2"/>
    <property type="molecule type" value="Genomic_DNA"/>
</dbReference>
<dbReference type="SMART" id="SM00369">
    <property type="entry name" value="LRR_TYP"/>
    <property type="match status" value="10"/>
</dbReference>
<dbReference type="InterPro" id="IPR055414">
    <property type="entry name" value="LRR_R13L4/SHOC2-like"/>
</dbReference>
<evidence type="ECO:0000259" key="15">
    <source>
        <dbReference type="Pfam" id="PF23598"/>
    </source>
</evidence>
<evidence type="ECO:0000256" key="4">
    <source>
        <dbReference type="ARBA" id="ARBA00022614"/>
    </source>
</evidence>
<dbReference type="Pfam" id="PF13855">
    <property type="entry name" value="LRR_8"/>
    <property type="match status" value="1"/>
</dbReference>
<reference evidence="17" key="3">
    <citation type="submission" date="2015-04" db="UniProtKB">
        <authorList>
            <consortium name="EnsemblPlants"/>
        </authorList>
    </citation>
    <scope>IDENTIFICATION</scope>
    <source>
        <strain evidence="17">cv. Jemalong A17</strain>
    </source>
</reference>
<evidence type="ECO:0000256" key="1">
    <source>
        <dbReference type="ARBA" id="ARBA00004251"/>
    </source>
</evidence>
<dbReference type="PANTHER" id="PTHR48063">
    <property type="entry name" value="LRR RECEPTOR-LIKE KINASE"/>
    <property type="match status" value="1"/>
</dbReference>
<keyword evidence="3" id="KW-1003">Cell membrane</keyword>
<evidence type="ECO:0000256" key="7">
    <source>
        <dbReference type="ARBA" id="ARBA00022737"/>
    </source>
</evidence>
<evidence type="ECO:0000259" key="14">
    <source>
        <dbReference type="Pfam" id="PF08263"/>
    </source>
</evidence>
<gene>
    <name evidence="16" type="ordered locus">MTR_5g047390</name>
</gene>
<dbReference type="EnsemblPlants" id="AES97234">
    <property type="protein sequence ID" value="AES97234"/>
    <property type="gene ID" value="MTR_5g047390"/>
</dbReference>
<keyword evidence="5 12" id="KW-0812">Transmembrane</keyword>
<organism evidence="16 18">
    <name type="scientific">Medicago truncatula</name>
    <name type="common">Barrel medic</name>
    <name type="synonym">Medicago tribuloides</name>
    <dbReference type="NCBI Taxonomy" id="3880"/>
    <lineage>
        <taxon>Eukaryota</taxon>
        <taxon>Viridiplantae</taxon>
        <taxon>Streptophyta</taxon>
        <taxon>Embryophyta</taxon>
        <taxon>Tracheophyta</taxon>
        <taxon>Spermatophyta</taxon>
        <taxon>Magnoliopsida</taxon>
        <taxon>eudicotyledons</taxon>
        <taxon>Gunneridae</taxon>
        <taxon>Pentapetalae</taxon>
        <taxon>rosids</taxon>
        <taxon>fabids</taxon>
        <taxon>Fabales</taxon>
        <taxon>Fabaceae</taxon>
        <taxon>Papilionoideae</taxon>
        <taxon>50 kb inversion clade</taxon>
        <taxon>NPAAA clade</taxon>
        <taxon>Hologalegina</taxon>
        <taxon>IRL clade</taxon>
        <taxon>Trifolieae</taxon>
        <taxon>Medicago</taxon>
    </lineage>
</organism>
<dbReference type="HOGENOM" id="CLU_000288_18_3_1"/>
<feature type="signal peptide" evidence="13">
    <location>
        <begin position="1"/>
        <end position="22"/>
    </location>
</feature>
<dbReference type="Pfam" id="PF00560">
    <property type="entry name" value="LRR_1"/>
    <property type="match status" value="6"/>
</dbReference>
<evidence type="ECO:0000256" key="5">
    <source>
        <dbReference type="ARBA" id="ARBA00022692"/>
    </source>
</evidence>
<evidence type="ECO:0000256" key="6">
    <source>
        <dbReference type="ARBA" id="ARBA00022729"/>
    </source>
</evidence>
<feature type="domain" description="Leucine-rich repeat-containing N-terminal plant-type" evidence="14">
    <location>
        <begin position="41"/>
        <end position="81"/>
    </location>
</feature>
<comment type="subcellular location">
    <subcellularLocation>
        <location evidence="1">Cell membrane</location>
        <topology evidence="1">Single-pass type I membrane protein</topology>
    </subcellularLocation>
</comment>
<reference evidence="16 18" key="1">
    <citation type="journal article" date="2011" name="Nature">
        <title>The Medicago genome provides insight into the evolution of rhizobial symbioses.</title>
        <authorList>
            <person name="Young N.D."/>
            <person name="Debelle F."/>
            <person name="Oldroyd G.E."/>
            <person name="Geurts R."/>
            <person name="Cannon S.B."/>
            <person name="Udvardi M.K."/>
            <person name="Benedito V.A."/>
            <person name="Mayer K.F."/>
            <person name="Gouzy J."/>
            <person name="Schoof H."/>
            <person name="Van de Peer Y."/>
            <person name="Proost S."/>
            <person name="Cook D.R."/>
            <person name="Meyers B.C."/>
            <person name="Spannagl M."/>
            <person name="Cheung F."/>
            <person name="De Mita S."/>
            <person name="Krishnakumar V."/>
            <person name="Gundlach H."/>
            <person name="Zhou S."/>
            <person name="Mudge J."/>
            <person name="Bharti A.K."/>
            <person name="Murray J.D."/>
            <person name="Naoumkina M.A."/>
            <person name="Rosen B."/>
            <person name="Silverstein K.A."/>
            <person name="Tang H."/>
            <person name="Rombauts S."/>
            <person name="Zhao P.X."/>
            <person name="Zhou P."/>
            <person name="Barbe V."/>
            <person name="Bardou P."/>
            <person name="Bechner M."/>
            <person name="Bellec A."/>
            <person name="Berger A."/>
            <person name="Berges H."/>
            <person name="Bidwell S."/>
            <person name="Bisseling T."/>
            <person name="Choisne N."/>
            <person name="Couloux A."/>
            <person name="Denny R."/>
            <person name="Deshpande S."/>
            <person name="Dai X."/>
            <person name="Doyle J.J."/>
            <person name="Dudez A.M."/>
            <person name="Farmer A.D."/>
            <person name="Fouteau S."/>
            <person name="Franken C."/>
            <person name="Gibelin C."/>
            <person name="Gish J."/>
            <person name="Goldstein S."/>
            <person name="Gonzalez A.J."/>
            <person name="Green P.J."/>
            <person name="Hallab A."/>
            <person name="Hartog M."/>
            <person name="Hua A."/>
            <person name="Humphray S.J."/>
            <person name="Jeong D.H."/>
            <person name="Jing Y."/>
            <person name="Jocker A."/>
            <person name="Kenton S.M."/>
            <person name="Kim D.J."/>
            <person name="Klee K."/>
            <person name="Lai H."/>
            <person name="Lang C."/>
            <person name="Lin S."/>
            <person name="Macmil S.L."/>
            <person name="Magdelenat G."/>
            <person name="Matthews L."/>
            <person name="McCorrison J."/>
            <person name="Monaghan E.L."/>
            <person name="Mun J.H."/>
            <person name="Najar F.Z."/>
            <person name="Nicholson C."/>
            <person name="Noirot C."/>
            <person name="O'Bleness M."/>
            <person name="Paule C.R."/>
            <person name="Poulain J."/>
            <person name="Prion F."/>
            <person name="Qin B."/>
            <person name="Qu C."/>
            <person name="Retzel E.F."/>
            <person name="Riddle C."/>
            <person name="Sallet E."/>
            <person name="Samain S."/>
            <person name="Samson N."/>
            <person name="Sanders I."/>
            <person name="Saurat O."/>
            <person name="Scarpelli C."/>
            <person name="Schiex T."/>
            <person name="Segurens B."/>
            <person name="Severin A.J."/>
            <person name="Sherrier D.J."/>
            <person name="Shi R."/>
            <person name="Sims S."/>
            <person name="Singer S.R."/>
            <person name="Sinharoy S."/>
            <person name="Sterck L."/>
            <person name="Viollet A."/>
            <person name="Wang B.B."/>
            <person name="Wang K."/>
            <person name="Wang M."/>
            <person name="Wang X."/>
            <person name="Warfsmann J."/>
            <person name="Weissenbach J."/>
            <person name="White D.D."/>
            <person name="White J.D."/>
            <person name="Wiley G.B."/>
            <person name="Wincker P."/>
            <person name="Xing Y."/>
            <person name="Yang L."/>
            <person name="Yao Z."/>
            <person name="Ying F."/>
            <person name="Zhai J."/>
            <person name="Zhou L."/>
            <person name="Zuber A."/>
            <person name="Denarie J."/>
            <person name="Dixon R.A."/>
            <person name="May G.D."/>
            <person name="Schwartz D.C."/>
            <person name="Rogers J."/>
            <person name="Quetier F."/>
            <person name="Town C.D."/>
            <person name="Roe B.A."/>
        </authorList>
    </citation>
    <scope>NUCLEOTIDE SEQUENCE [LARGE SCALE GENOMIC DNA]</scope>
    <source>
        <strain evidence="16">A17</strain>
        <strain evidence="17 18">cv. Jemalong A17</strain>
    </source>
</reference>
<dbReference type="Pfam" id="PF08263">
    <property type="entry name" value="LRRNT_2"/>
    <property type="match status" value="1"/>
</dbReference>
<reference evidence="16 18" key="2">
    <citation type="journal article" date="2014" name="BMC Genomics">
        <title>An improved genome release (version Mt4.0) for the model legume Medicago truncatula.</title>
        <authorList>
            <person name="Tang H."/>
            <person name="Krishnakumar V."/>
            <person name="Bidwell S."/>
            <person name="Rosen B."/>
            <person name="Chan A."/>
            <person name="Zhou S."/>
            <person name="Gentzbittel L."/>
            <person name="Childs K.L."/>
            <person name="Yandell M."/>
            <person name="Gundlach H."/>
            <person name="Mayer K.F."/>
            <person name="Schwartz D.C."/>
            <person name="Town C.D."/>
        </authorList>
    </citation>
    <scope>GENOME REANNOTATION</scope>
    <source>
        <strain evidence="17 18">cv. Jemalong A17</strain>
    </source>
</reference>
<dbReference type="FunFam" id="3.80.10.10:FF:000299">
    <property type="entry name" value="Piriformospora indica-insensitive protein 2"/>
    <property type="match status" value="1"/>
</dbReference>
<evidence type="ECO:0000313" key="17">
    <source>
        <dbReference type="EnsemblPlants" id="AES97234"/>
    </source>
</evidence>
<dbReference type="PROSITE" id="PS51450">
    <property type="entry name" value="LRR"/>
    <property type="match status" value="1"/>
</dbReference>
<dbReference type="Gene3D" id="3.80.10.10">
    <property type="entry name" value="Ribonuclease Inhibitor"/>
    <property type="match status" value="5"/>
</dbReference>
<evidence type="ECO:0000313" key="16">
    <source>
        <dbReference type="EMBL" id="AES97234.2"/>
    </source>
</evidence>
<dbReference type="InterPro" id="IPR032675">
    <property type="entry name" value="LRR_dom_sf"/>
</dbReference>
<proteinExistence type="inferred from homology"/>
<feature type="domain" description="Disease resistance R13L4/SHOC-2-like LRR" evidence="15">
    <location>
        <begin position="181"/>
        <end position="373"/>
    </location>
</feature>